<proteinExistence type="predicted"/>
<evidence type="ECO:0000256" key="1">
    <source>
        <dbReference type="SAM" id="MobiDB-lite"/>
    </source>
</evidence>
<organism evidence="3 4">
    <name type="scientific">Bifidobacterium hapali</name>
    <dbReference type="NCBI Taxonomy" id="1630172"/>
    <lineage>
        <taxon>Bacteria</taxon>
        <taxon>Bacillati</taxon>
        <taxon>Actinomycetota</taxon>
        <taxon>Actinomycetes</taxon>
        <taxon>Bifidobacteriales</taxon>
        <taxon>Bifidobacteriaceae</taxon>
        <taxon>Bifidobacterium</taxon>
    </lineage>
</organism>
<dbReference type="InterPro" id="IPR051816">
    <property type="entry name" value="Glycosyl_Hydrolase_31"/>
</dbReference>
<dbReference type="InterPro" id="IPR048395">
    <property type="entry name" value="Glyco_hydro_31_C"/>
</dbReference>
<evidence type="ECO:0000313" key="3">
    <source>
        <dbReference type="EMBL" id="OZG64696.1"/>
    </source>
</evidence>
<dbReference type="AlphaFoldDB" id="A0A261G125"/>
<dbReference type="EMBL" id="MWWY01000020">
    <property type="protein sequence ID" value="OZG64696.1"/>
    <property type="molecule type" value="Genomic_DNA"/>
</dbReference>
<dbReference type="PANTHER" id="PTHR43863:SF2">
    <property type="entry name" value="MALTASE-GLUCOAMYLASE"/>
    <property type="match status" value="1"/>
</dbReference>
<dbReference type="InterPro" id="IPR013780">
    <property type="entry name" value="Glyco_hydro_b"/>
</dbReference>
<reference evidence="3 4" key="1">
    <citation type="journal article" date="2017" name="BMC Genomics">
        <title>Comparative genomic and phylogenomic analyses of the Bifidobacteriaceae family.</title>
        <authorList>
            <person name="Lugli G.A."/>
            <person name="Milani C."/>
            <person name="Turroni F."/>
            <person name="Duranti S."/>
            <person name="Mancabelli L."/>
            <person name="Mangifesta M."/>
            <person name="Ferrario C."/>
            <person name="Modesto M."/>
            <person name="Mattarelli P."/>
            <person name="Jiri K."/>
            <person name="van Sinderen D."/>
            <person name="Ventura M."/>
        </authorList>
    </citation>
    <scope>NUCLEOTIDE SEQUENCE [LARGE SCALE GENOMIC DNA]</scope>
    <source>
        <strain evidence="3 4">DSM 100202</strain>
    </source>
</reference>
<feature type="region of interest" description="Disordered" evidence="1">
    <location>
        <begin position="1"/>
        <end position="44"/>
    </location>
</feature>
<dbReference type="Proteomes" id="UP000216074">
    <property type="component" value="Unassembled WGS sequence"/>
</dbReference>
<keyword evidence="4" id="KW-1185">Reference proteome</keyword>
<dbReference type="Pfam" id="PF21365">
    <property type="entry name" value="Glyco_hydro_31_3rd"/>
    <property type="match status" value="1"/>
</dbReference>
<feature type="domain" description="Glycosyl hydrolase family 31 C-terminal" evidence="2">
    <location>
        <begin position="44"/>
        <end position="125"/>
    </location>
</feature>
<dbReference type="PANTHER" id="PTHR43863">
    <property type="entry name" value="HYDROLASE, PUTATIVE (AFU_ORTHOLOGUE AFUA_1G03140)-RELATED"/>
    <property type="match status" value="1"/>
</dbReference>
<name>A0A261G125_9BIFI</name>
<accession>A0A261G125</accession>
<evidence type="ECO:0000259" key="2">
    <source>
        <dbReference type="Pfam" id="PF21365"/>
    </source>
</evidence>
<gene>
    <name evidence="3" type="ORF">BHAP_0926</name>
</gene>
<evidence type="ECO:0000313" key="4">
    <source>
        <dbReference type="Proteomes" id="UP000216074"/>
    </source>
</evidence>
<dbReference type="SUPFAM" id="SSF51011">
    <property type="entry name" value="Glycosyl hydrolase domain"/>
    <property type="match status" value="1"/>
</dbReference>
<sequence>MLTTLIRNTDPDGPVTRGTVRCSPTRPRSFADCTSAPEDHAQRASTAYEVPDEYRFGTELIVSPIVAPNDRAVQRGRTNVWLPQGDWFDLFSGRHYESRPTGGRRMEVWRPIDRIPVFAKAGGIVPLQPVAERRESINDIANPSALSLLVFPGASGEFTLREDNGRFGSRSMDTSIEFAWKPDGMSCLTILGVS</sequence>
<protein>
    <submittedName>
        <fullName evidence="3">Alpha-glucosidase</fullName>
    </submittedName>
</protein>
<comment type="caution">
    <text evidence="3">The sequence shown here is derived from an EMBL/GenBank/DDBJ whole genome shotgun (WGS) entry which is preliminary data.</text>
</comment>
<dbReference type="Gene3D" id="2.60.40.1180">
    <property type="entry name" value="Golgi alpha-mannosidase II"/>
    <property type="match status" value="2"/>
</dbReference>